<dbReference type="Gene3D" id="3.40.50.2000">
    <property type="entry name" value="Glycogen Phosphorylase B"/>
    <property type="match status" value="2"/>
</dbReference>
<dbReference type="PANTHER" id="PTHR45947">
    <property type="entry name" value="SULFOQUINOVOSYL TRANSFERASE SQD2"/>
    <property type="match status" value="1"/>
</dbReference>
<evidence type="ECO:0000259" key="4">
    <source>
        <dbReference type="Pfam" id="PF13579"/>
    </source>
</evidence>
<dbReference type="Pfam" id="PF13692">
    <property type="entry name" value="Glyco_trans_1_4"/>
    <property type="match status" value="1"/>
</dbReference>
<feature type="domain" description="Glycosyltransferase subfamily 4-like N-terminal" evidence="4">
    <location>
        <begin position="22"/>
        <end position="192"/>
    </location>
</feature>
<evidence type="ECO:0000313" key="6">
    <source>
        <dbReference type="Proteomes" id="UP001589862"/>
    </source>
</evidence>
<keyword evidence="3" id="KW-0808">Transferase</keyword>
<proteinExistence type="predicted"/>
<evidence type="ECO:0000256" key="3">
    <source>
        <dbReference type="ARBA" id="ARBA00022679"/>
    </source>
</evidence>
<dbReference type="SUPFAM" id="SSF53756">
    <property type="entry name" value="UDP-Glycosyltransferase/glycogen phosphorylase"/>
    <property type="match status" value="1"/>
</dbReference>
<dbReference type="InterPro" id="IPR028098">
    <property type="entry name" value="Glyco_trans_4-like_N"/>
</dbReference>
<dbReference type="PANTHER" id="PTHR45947:SF3">
    <property type="entry name" value="SULFOQUINOVOSYL TRANSFERASE SQD2"/>
    <property type="match status" value="1"/>
</dbReference>
<keyword evidence="2" id="KW-0328">Glycosyltransferase</keyword>
<comment type="caution">
    <text evidence="5">The sequence shown here is derived from an EMBL/GenBank/DDBJ whole genome shotgun (WGS) entry which is preliminary data.</text>
</comment>
<keyword evidence="6" id="KW-1185">Reference proteome</keyword>
<dbReference type="Pfam" id="PF13579">
    <property type="entry name" value="Glyco_trans_4_4"/>
    <property type="match status" value="1"/>
</dbReference>
<accession>A0ABV6PE58</accession>
<dbReference type="InterPro" id="IPR050194">
    <property type="entry name" value="Glycosyltransferase_grp1"/>
</dbReference>
<name>A0ABV6PE58_9MICC</name>
<dbReference type="RefSeq" id="WP_377460023.1">
    <property type="nucleotide sequence ID" value="NZ_JBHLUB010000031.1"/>
</dbReference>
<gene>
    <name evidence="5" type="ORF">ACFFFR_09880</name>
</gene>
<protein>
    <recommendedName>
        <fullName evidence="1">D-inositol 3-phosphate glycosyltransferase</fullName>
    </recommendedName>
</protein>
<dbReference type="Proteomes" id="UP001589862">
    <property type="component" value="Unassembled WGS sequence"/>
</dbReference>
<dbReference type="EMBL" id="JBHLUB010000031">
    <property type="protein sequence ID" value="MFC0582682.1"/>
    <property type="molecule type" value="Genomic_DNA"/>
</dbReference>
<evidence type="ECO:0000256" key="1">
    <source>
        <dbReference type="ARBA" id="ARBA00021292"/>
    </source>
</evidence>
<organism evidence="5 6">
    <name type="scientific">Micrococcoides hystricis</name>
    <dbReference type="NCBI Taxonomy" id="1572761"/>
    <lineage>
        <taxon>Bacteria</taxon>
        <taxon>Bacillati</taxon>
        <taxon>Actinomycetota</taxon>
        <taxon>Actinomycetes</taxon>
        <taxon>Micrococcales</taxon>
        <taxon>Micrococcaceae</taxon>
        <taxon>Micrococcoides</taxon>
    </lineage>
</organism>
<evidence type="ECO:0000313" key="5">
    <source>
        <dbReference type="EMBL" id="MFC0582682.1"/>
    </source>
</evidence>
<evidence type="ECO:0000256" key="2">
    <source>
        <dbReference type="ARBA" id="ARBA00022676"/>
    </source>
</evidence>
<dbReference type="CDD" id="cd03794">
    <property type="entry name" value="GT4_WbuB-like"/>
    <property type="match status" value="1"/>
</dbReference>
<reference evidence="5 6" key="1">
    <citation type="submission" date="2024-09" db="EMBL/GenBank/DDBJ databases">
        <authorList>
            <person name="Sun Q."/>
            <person name="Mori K."/>
        </authorList>
    </citation>
    <scope>NUCLEOTIDE SEQUENCE [LARGE SCALE GENOMIC DNA]</scope>
    <source>
        <strain evidence="5 6">NCAIM B.02604</strain>
    </source>
</reference>
<sequence length="394" mass="42896">MTNNLHILLLTHSYTPEDTAPQRRWSGFTKYLVAVGYDVSVVAPQPDPGQGAWKTETGDHGERIYRVPGAQSAGTRTGRLLNNILGSLATIPRALRVKNVDIVIATVPALTTAPTGLLVSLLKRRPLILEMRDAWPDLAHDAQLPMNLLRKTMEAVLEYTQRKADAVITVTQGFAALLRKRGISNVRCIPNGLSDDILQVTEHPGVLRHEKLQVLYVGNHGESQGLETLLSAAALAAKDIDMTLVGTGTQKNALISLAEDLQAPATFLDPCSGADLQVCYEAADTCIVSLRPDWPSFLRTVPSKTYELLALGRKLTAVLKGEAAELVKRYQPDSVVAADPTQIAAYWAGLKENPEELVVSIDPEFAVQASPRSRTASLIALLKEVVQQPRSHMR</sequence>